<dbReference type="EMBL" id="PFPK01000001">
    <property type="protein sequence ID" value="PIZ95930.1"/>
    <property type="molecule type" value="Genomic_DNA"/>
</dbReference>
<dbReference type="Pfam" id="PF13462">
    <property type="entry name" value="Thioredoxin_4"/>
    <property type="match status" value="1"/>
</dbReference>
<dbReference type="InterPro" id="IPR012336">
    <property type="entry name" value="Thioredoxin-like_fold"/>
</dbReference>
<keyword evidence="7" id="KW-0472">Membrane</keyword>
<keyword evidence="5" id="KW-0676">Redox-active center</keyword>
<evidence type="ECO:0000256" key="5">
    <source>
        <dbReference type="ARBA" id="ARBA00023284"/>
    </source>
</evidence>
<dbReference type="PANTHER" id="PTHR13887">
    <property type="entry name" value="GLUTATHIONE S-TRANSFERASE KAPPA"/>
    <property type="match status" value="1"/>
</dbReference>
<evidence type="ECO:0000259" key="8">
    <source>
        <dbReference type="PROSITE" id="PS51352"/>
    </source>
</evidence>
<keyword evidence="3" id="KW-0560">Oxidoreductase</keyword>
<keyword evidence="4" id="KW-1015">Disulfide bond</keyword>
<proteinExistence type="inferred from homology"/>
<feature type="domain" description="Thioredoxin" evidence="8">
    <location>
        <begin position="73"/>
        <end position="269"/>
    </location>
</feature>
<evidence type="ECO:0000256" key="2">
    <source>
        <dbReference type="ARBA" id="ARBA00022729"/>
    </source>
</evidence>
<dbReference type="PANTHER" id="PTHR13887:SF14">
    <property type="entry name" value="DISULFIDE BOND FORMATION PROTEIN D"/>
    <property type="match status" value="1"/>
</dbReference>
<dbReference type="Proteomes" id="UP000228568">
    <property type="component" value="Unassembled WGS sequence"/>
</dbReference>
<name>A0A2M7VAM2_9BACT</name>
<keyword evidence="7" id="KW-1133">Transmembrane helix</keyword>
<evidence type="ECO:0000313" key="9">
    <source>
        <dbReference type="EMBL" id="PIZ95930.1"/>
    </source>
</evidence>
<dbReference type="PROSITE" id="PS51352">
    <property type="entry name" value="THIOREDOXIN_2"/>
    <property type="match status" value="1"/>
</dbReference>
<dbReference type="InterPro" id="IPR013766">
    <property type="entry name" value="Thioredoxin_domain"/>
</dbReference>
<evidence type="ECO:0000256" key="3">
    <source>
        <dbReference type="ARBA" id="ARBA00023002"/>
    </source>
</evidence>
<gene>
    <name evidence="9" type="ORF">COX81_00010</name>
</gene>
<evidence type="ECO:0000256" key="6">
    <source>
        <dbReference type="SAM" id="MobiDB-lite"/>
    </source>
</evidence>
<dbReference type="Gene3D" id="3.40.30.10">
    <property type="entry name" value="Glutaredoxin"/>
    <property type="match status" value="1"/>
</dbReference>
<sequence>MSEHISEEHSGNSNTPQQPPKQSPLAGMSQSQTFIFGIIAGIMVLCTIGFFILLNMTMSSDDGSDATGNNDSVSAGQVTPTNVAPTAPEKITISPIDEKIEYIRGNKKAKITLVEFSDLDCPFCGRFHPTVQQIVDTYPDDVRWVYRHFPLTSLHPNAQKKANAVECAAEQGKFWEMTDIFFDNQGGPATDEALATIAKQAGVGNIAKFTTCVNDQKYATKIAANATDAQNAGGQGTPYSIILGPNGETIPINGAQPFEAVQAAVESLL</sequence>
<protein>
    <recommendedName>
        <fullName evidence="8">Thioredoxin domain-containing protein</fullName>
    </recommendedName>
</protein>
<comment type="similarity">
    <text evidence="1">Belongs to the thioredoxin family. DsbA subfamily.</text>
</comment>
<evidence type="ECO:0000313" key="10">
    <source>
        <dbReference type="Proteomes" id="UP000228568"/>
    </source>
</evidence>
<accession>A0A2M7VAM2</accession>
<dbReference type="GO" id="GO:0016491">
    <property type="term" value="F:oxidoreductase activity"/>
    <property type="evidence" value="ECO:0007669"/>
    <property type="project" value="UniProtKB-KW"/>
</dbReference>
<reference evidence="10" key="1">
    <citation type="submission" date="2017-09" db="EMBL/GenBank/DDBJ databases">
        <title>Depth-based differentiation of microbial function through sediment-hosted aquifers and enrichment of novel symbionts in the deep terrestrial subsurface.</title>
        <authorList>
            <person name="Probst A.J."/>
            <person name="Ladd B."/>
            <person name="Jarett J.K."/>
            <person name="Geller-Mcgrath D.E."/>
            <person name="Sieber C.M.K."/>
            <person name="Emerson J.B."/>
            <person name="Anantharaman K."/>
            <person name="Thomas B.C."/>
            <person name="Malmstrom R."/>
            <person name="Stieglmeier M."/>
            <person name="Klingl A."/>
            <person name="Woyke T."/>
            <person name="Ryan C.M."/>
            <person name="Banfield J.F."/>
        </authorList>
    </citation>
    <scope>NUCLEOTIDE SEQUENCE [LARGE SCALE GENOMIC DNA]</scope>
</reference>
<evidence type="ECO:0000256" key="1">
    <source>
        <dbReference type="ARBA" id="ARBA00005791"/>
    </source>
</evidence>
<feature type="compositionally biased region" description="Polar residues" evidence="6">
    <location>
        <begin position="62"/>
        <end position="84"/>
    </location>
</feature>
<dbReference type="SUPFAM" id="SSF52833">
    <property type="entry name" value="Thioredoxin-like"/>
    <property type="match status" value="1"/>
</dbReference>
<keyword evidence="7" id="KW-0812">Transmembrane</keyword>
<feature type="transmembrane region" description="Helical" evidence="7">
    <location>
        <begin position="34"/>
        <end position="54"/>
    </location>
</feature>
<keyword evidence="2" id="KW-0732">Signal</keyword>
<evidence type="ECO:0000256" key="4">
    <source>
        <dbReference type="ARBA" id="ARBA00023157"/>
    </source>
</evidence>
<organism evidence="9 10">
    <name type="scientific">Candidatus Magasanikbacteria bacterium CG_4_10_14_0_2_um_filter_37_12</name>
    <dbReference type="NCBI Taxonomy" id="1974637"/>
    <lineage>
        <taxon>Bacteria</taxon>
        <taxon>Candidatus Magasanikiibacteriota</taxon>
    </lineage>
</organism>
<feature type="compositionally biased region" description="Basic and acidic residues" evidence="6">
    <location>
        <begin position="1"/>
        <end position="10"/>
    </location>
</feature>
<comment type="caution">
    <text evidence="9">The sequence shown here is derived from an EMBL/GenBank/DDBJ whole genome shotgun (WGS) entry which is preliminary data.</text>
</comment>
<dbReference type="AlphaFoldDB" id="A0A2M7VAM2"/>
<evidence type="ECO:0000256" key="7">
    <source>
        <dbReference type="SAM" id="Phobius"/>
    </source>
</evidence>
<feature type="region of interest" description="Disordered" evidence="6">
    <location>
        <begin position="62"/>
        <end position="86"/>
    </location>
</feature>
<feature type="region of interest" description="Disordered" evidence="6">
    <location>
        <begin position="1"/>
        <end position="26"/>
    </location>
</feature>
<dbReference type="InterPro" id="IPR036249">
    <property type="entry name" value="Thioredoxin-like_sf"/>
</dbReference>